<protein>
    <recommendedName>
        <fullName evidence="2">Phosphoesterase</fullName>
        <ecNumber evidence="2">3.1.4.-</ecNumber>
    </recommendedName>
</protein>
<evidence type="ECO:0000256" key="1">
    <source>
        <dbReference type="ARBA" id="ARBA00008950"/>
    </source>
</evidence>
<dbReference type="InterPro" id="IPR000979">
    <property type="entry name" value="Phosphodiesterase_MJ0936/Vps29"/>
</dbReference>
<evidence type="ECO:0000256" key="2">
    <source>
        <dbReference type="RuleBase" id="RU362039"/>
    </source>
</evidence>
<comment type="similarity">
    <text evidence="1 2">Belongs to the metallophosphoesterase superfamily. YfcE family.</text>
</comment>
<keyword evidence="2" id="KW-0479">Metal-binding</keyword>
<feature type="domain" description="Calcineurin-like phosphoesterase" evidence="3">
    <location>
        <begin position="1"/>
        <end position="163"/>
    </location>
</feature>
<dbReference type="EC" id="3.1.4.-" evidence="2"/>
<dbReference type="InterPro" id="IPR041802">
    <property type="entry name" value="MPP_YfcE"/>
</dbReference>
<reference evidence="4 5" key="1">
    <citation type="submission" date="2023-07" db="EMBL/GenBank/DDBJ databases">
        <title>The novel representative of Negativicutes class, Anaeroselena agilis gen. nov. sp. nov.</title>
        <authorList>
            <person name="Prokofeva M.I."/>
            <person name="Elcheninov A.G."/>
            <person name="Klyukina A."/>
            <person name="Kublanov I.V."/>
            <person name="Frolov E.N."/>
            <person name="Podosokorskaya O.A."/>
        </authorList>
    </citation>
    <scope>NUCLEOTIDE SEQUENCE [LARGE SCALE GENOMIC DNA]</scope>
    <source>
        <strain evidence="4 5">4137-cl</strain>
    </source>
</reference>
<dbReference type="NCBIfam" id="NF006988">
    <property type="entry name" value="PRK09453.1"/>
    <property type="match status" value="1"/>
</dbReference>
<dbReference type="Gene3D" id="3.60.21.10">
    <property type="match status" value="1"/>
</dbReference>
<evidence type="ECO:0000313" key="4">
    <source>
        <dbReference type="EMBL" id="MDT8901492.1"/>
    </source>
</evidence>
<dbReference type="InterPro" id="IPR029052">
    <property type="entry name" value="Metallo-depent_PP-like"/>
</dbReference>
<accession>A0ABU3NXG6</accession>
<dbReference type="RefSeq" id="WP_413780003.1">
    <property type="nucleotide sequence ID" value="NZ_JAUOZS010000001.1"/>
</dbReference>
<keyword evidence="5" id="KW-1185">Reference proteome</keyword>
<evidence type="ECO:0000259" key="3">
    <source>
        <dbReference type="Pfam" id="PF12850"/>
    </source>
</evidence>
<gene>
    <name evidence="4" type="primary">yfcE</name>
    <name evidence="4" type="ORF">Q4T40_09590</name>
</gene>
<dbReference type="Proteomes" id="UP001254848">
    <property type="component" value="Unassembled WGS sequence"/>
</dbReference>
<comment type="cofactor">
    <cofactor evidence="2">
        <name>a divalent metal cation</name>
        <dbReference type="ChEBI" id="CHEBI:60240"/>
    </cofactor>
</comment>
<sequence>MKIGVVSDTHGCVETWREVYRRYFADCDFILHAGDVLYHGPRNPIPAEYNPKELAEELNACPVPVIIVAGNCDAEVDAMVLDMPVQAPYAYVFADGRRIIVHHGQSLDEAGRWALAKRLGAAVLVTGHTHVPELTKRDGVTLLNPGSPAMSKRLDGHGTVARITAGKIEIIDIVTGEVFAHEEL</sequence>
<proteinExistence type="inferred from homology"/>
<evidence type="ECO:0000313" key="5">
    <source>
        <dbReference type="Proteomes" id="UP001254848"/>
    </source>
</evidence>
<comment type="caution">
    <text evidence="4">The sequence shown here is derived from an EMBL/GenBank/DDBJ whole genome shotgun (WGS) entry which is preliminary data.</text>
</comment>
<dbReference type="CDD" id="cd00841">
    <property type="entry name" value="MPP_YfcE"/>
    <property type="match status" value="1"/>
</dbReference>
<dbReference type="SUPFAM" id="SSF56300">
    <property type="entry name" value="Metallo-dependent phosphatases"/>
    <property type="match status" value="1"/>
</dbReference>
<name>A0ABU3NXG6_9FIRM</name>
<dbReference type="EMBL" id="JAUOZS010000001">
    <property type="protein sequence ID" value="MDT8901492.1"/>
    <property type="molecule type" value="Genomic_DNA"/>
</dbReference>
<dbReference type="Pfam" id="PF12850">
    <property type="entry name" value="Metallophos_2"/>
    <property type="match status" value="1"/>
</dbReference>
<dbReference type="NCBIfam" id="TIGR00040">
    <property type="entry name" value="yfcE"/>
    <property type="match status" value="1"/>
</dbReference>
<dbReference type="InterPro" id="IPR024654">
    <property type="entry name" value="Calcineurin-like_PHP_lpxH"/>
</dbReference>
<organism evidence="4 5">
    <name type="scientific">Anaeroselena agilis</name>
    <dbReference type="NCBI Taxonomy" id="3063788"/>
    <lineage>
        <taxon>Bacteria</taxon>
        <taxon>Bacillati</taxon>
        <taxon>Bacillota</taxon>
        <taxon>Negativicutes</taxon>
        <taxon>Acetonemataceae</taxon>
        <taxon>Anaeroselena</taxon>
    </lineage>
</organism>
<dbReference type="GO" id="GO:0016787">
    <property type="term" value="F:hydrolase activity"/>
    <property type="evidence" value="ECO:0007669"/>
    <property type="project" value="UniProtKB-KW"/>
</dbReference>
<keyword evidence="4" id="KW-0378">Hydrolase</keyword>
<dbReference type="PANTHER" id="PTHR11124">
    <property type="entry name" value="VACUOLAR SORTING PROTEIN VPS29"/>
    <property type="match status" value="1"/>
</dbReference>